<feature type="domain" description="Methyltransferase type 12" evidence="3">
    <location>
        <begin position="39"/>
        <end position="135"/>
    </location>
</feature>
<dbReference type="GO" id="GO:0032259">
    <property type="term" value="P:methylation"/>
    <property type="evidence" value="ECO:0007669"/>
    <property type="project" value="UniProtKB-KW"/>
</dbReference>
<dbReference type="Pfam" id="PF08242">
    <property type="entry name" value="Methyltransf_12"/>
    <property type="match status" value="1"/>
</dbReference>
<reference evidence="4 5" key="1">
    <citation type="submission" date="2016-07" db="EMBL/GenBank/DDBJ databases">
        <title>Draft genome of Streptomyces diastatochromogenes.</title>
        <authorList>
            <person name="Podduturi R."/>
            <person name="Lukassen M.B."/>
            <person name="Clausen N."/>
            <person name="Nielsen J.L."/>
            <person name="Jorgensen N.O."/>
        </authorList>
    </citation>
    <scope>NUCLEOTIDE SEQUENCE [LARGE SCALE GENOMIC DNA]</scope>
    <source>
        <strain evidence="4 5">DSM 40608</strain>
    </source>
</reference>
<evidence type="ECO:0000313" key="4">
    <source>
        <dbReference type="EMBL" id="OXY92014.1"/>
    </source>
</evidence>
<dbReference type="EMBL" id="MCGQ01000026">
    <property type="protein sequence ID" value="OXY92014.1"/>
    <property type="molecule type" value="Genomic_DNA"/>
</dbReference>
<dbReference type="GO" id="GO:0008168">
    <property type="term" value="F:methyltransferase activity"/>
    <property type="evidence" value="ECO:0007669"/>
    <property type="project" value="UniProtKB-KW"/>
</dbReference>
<dbReference type="SUPFAM" id="SSF53335">
    <property type="entry name" value="S-adenosyl-L-methionine-dependent methyltransferases"/>
    <property type="match status" value="1"/>
</dbReference>
<keyword evidence="2" id="KW-0808">Transferase</keyword>
<comment type="caution">
    <text evidence="4">The sequence shown here is derived from an EMBL/GenBank/DDBJ whole genome shotgun (WGS) entry which is preliminary data.</text>
</comment>
<name>A0A233S8W4_STRDA</name>
<evidence type="ECO:0000256" key="1">
    <source>
        <dbReference type="ARBA" id="ARBA00022603"/>
    </source>
</evidence>
<dbReference type="InterPro" id="IPR013217">
    <property type="entry name" value="Methyltransf_12"/>
</dbReference>
<dbReference type="RefSeq" id="WP_208643259.1">
    <property type="nucleotide sequence ID" value="NZ_MCGQ01000026.1"/>
</dbReference>
<keyword evidence="5" id="KW-1185">Reference proteome</keyword>
<accession>A0A233S8W4</accession>
<dbReference type="AlphaFoldDB" id="A0A233S8W4"/>
<dbReference type="CDD" id="cd02440">
    <property type="entry name" value="AdoMet_MTases"/>
    <property type="match status" value="1"/>
</dbReference>
<proteinExistence type="predicted"/>
<keyword evidence="1" id="KW-0489">Methyltransferase</keyword>
<sequence length="270" mass="29883">MNAFAGTSSYYRRLRPGIPVELAALLDAAAPVGSPRRLLDVGTGPGLVAHALLRYFDDLFAVDSDTAMLAEAETMLQSAVSASHRLQIRHTRAEDFVPPEGWRPHLVTCCRVFHWLDQRRFLDRLSEYVAPDGVVAVFSDRSLWTADNEWQQAARAVVREFLGEHRRAGAGVFGPPGPPFADVLRASAFCDVTTTVIPVHREWIIAKVTGYLYSTSFAAPQLFGDRRRAFETALEDALAPFTTGGVLTEDNAFTVHTARRPSPSKDQQWT</sequence>
<evidence type="ECO:0000259" key="3">
    <source>
        <dbReference type="Pfam" id="PF08242"/>
    </source>
</evidence>
<dbReference type="Proteomes" id="UP000215483">
    <property type="component" value="Unassembled WGS sequence"/>
</dbReference>
<dbReference type="InterPro" id="IPR029063">
    <property type="entry name" value="SAM-dependent_MTases_sf"/>
</dbReference>
<organism evidence="4 5">
    <name type="scientific">Streptomyces diastatochromogenes</name>
    <dbReference type="NCBI Taxonomy" id="42236"/>
    <lineage>
        <taxon>Bacteria</taxon>
        <taxon>Bacillati</taxon>
        <taxon>Actinomycetota</taxon>
        <taxon>Actinomycetes</taxon>
        <taxon>Kitasatosporales</taxon>
        <taxon>Streptomycetaceae</taxon>
        <taxon>Streptomyces</taxon>
    </lineage>
</organism>
<gene>
    <name evidence="4" type="ORF">BEK98_27845</name>
</gene>
<evidence type="ECO:0000256" key="2">
    <source>
        <dbReference type="ARBA" id="ARBA00022679"/>
    </source>
</evidence>
<dbReference type="PANTHER" id="PTHR44942">
    <property type="entry name" value="METHYLTRANSF_11 DOMAIN-CONTAINING PROTEIN"/>
    <property type="match status" value="1"/>
</dbReference>
<evidence type="ECO:0000313" key="5">
    <source>
        <dbReference type="Proteomes" id="UP000215483"/>
    </source>
</evidence>
<dbReference type="Gene3D" id="3.40.50.150">
    <property type="entry name" value="Vaccinia Virus protein VP39"/>
    <property type="match status" value="1"/>
</dbReference>
<protein>
    <recommendedName>
        <fullName evidence="3">Methyltransferase type 12 domain-containing protein</fullName>
    </recommendedName>
</protein>
<dbReference type="PANTHER" id="PTHR44942:SF4">
    <property type="entry name" value="METHYLTRANSFERASE TYPE 11 DOMAIN-CONTAINING PROTEIN"/>
    <property type="match status" value="1"/>
</dbReference>
<dbReference type="InterPro" id="IPR051052">
    <property type="entry name" value="Diverse_substrate_MTase"/>
</dbReference>